<proteinExistence type="predicted"/>
<reference evidence="3 4" key="1">
    <citation type="submission" date="2023-05" db="EMBL/GenBank/DDBJ databases">
        <title>B98-5 Cell Line De Novo Hybrid Assembly: An Optical Mapping Approach.</title>
        <authorList>
            <person name="Kananen K."/>
            <person name="Auerbach J.A."/>
            <person name="Kautto E."/>
            <person name="Blachly J.S."/>
        </authorList>
    </citation>
    <scope>NUCLEOTIDE SEQUENCE [LARGE SCALE GENOMIC DNA]</scope>
    <source>
        <strain evidence="3">B95-8</strain>
        <tissue evidence="3">Cell line</tissue>
    </source>
</reference>
<accession>A0ABQ9VRT5</accession>
<comment type="caution">
    <text evidence="3">The sequence shown here is derived from an EMBL/GenBank/DDBJ whole genome shotgun (WGS) entry which is preliminary data.</text>
</comment>
<keyword evidence="2" id="KW-0472">Membrane</keyword>
<protein>
    <submittedName>
        <fullName evidence="3">Uncharacterized protein</fullName>
    </submittedName>
</protein>
<feature type="transmembrane region" description="Helical" evidence="2">
    <location>
        <begin position="44"/>
        <end position="63"/>
    </location>
</feature>
<feature type="transmembrane region" description="Helical" evidence="2">
    <location>
        <begin position="12"/>
        <end position="32"/>
    </location>
</feature>
<organism evidence="3 4">
    <name type="scientific">Saguinus oedipus</name>
    <name type="common">Cotton-top tamarin</name>
    <name type="synonym">Oedipomidas oedipus</name>
    <dbReference type="NCBI Taxonomy" id="9490"/>
    <lineage>
        <taxon>Eukaryota</taxon>
        <taxon>Metazoa</taxon>
        <taxon>Chordata</taxon>
        <taxon>Craniata</taxon>
        <taxon>Vertebrata</taxon>
        <taxon>Euteleostomi</taxon>
        <taxon>Mammalia</taxon>
        <taxon>Eutheria</taxon>
        <taxon>Euarchontoglires</taxon>
        <taxon>Primates</taxon>
        <taxon>Haplorrhini</taxon>
        <taxon>Platyrrhini</taxon>
        <taxon>Cebidae</taxon>
        <taxon>Callitrichinae</taxon>
        <taxon>Saguinus</taxon>
    </lineage>
</organism>
<evidence type="ECO:0000256" key="1">
    <source>
        <dbReference type="ARBA" id="ARBA00022679"/>
    </source>
</evidence>
<dbReference type="PANTHER" id="PTHR43448">
    <property type="entry name" value="PROTOHEME IX FARNESYLTRANSFERASE, MITOCHONDRIAL"/>
    <property type="match status" value="1"/>
</dbReference>
<keyword evidence="2" id="KW-1133">Transmembrane helix</keyword>
<evidence type="ECO:0000313" key="3">
    <source>
        <dbReference type="EMBL" id="KAK2110932.1"/>
    </source>
</evidence>
<keyword evidence="1" id="KW-0808">Transferase</keyword>
<dbReference type="Proteomes" id="UP001266305">
    <property type="component" value="Unassembled WGS sequence"/>
</dbReference>
<keyword evidence="4" id="KW-1185">Reference proteome</keyword>
<dbReference type="PANTHER" id="PTHR43448:SF2">
    <property type="entry name" value="PROTOHEME IX FARNESYLTRANSFERASE, MITOCHONDRIAL"/>
    <property type="match status" value="1"/>
</dbReference>
<name>A0ABQ9VRT5_SAGOE</name>
<dbReference type="InterPro" id="IPR006369">
    <property type="entry name" value="Protohaem_IX_farnesylTrfase"/>
</dbReference>
<sequence>MVATPVLDITTWTFPVIALPINAYISYLGFCFYSDADRRSSRRLFFGSLWHLPLLLLLMTATLENKSQETPVWSILSLCGCSLKMHDDLAALIPSLLSPSACFGPGKDLLLTAS</sequence>
<evidence type="ECO:0000313" key="4">
    <source>
        <dbReference type="Proteomes" id="UP001266305"/>
    </source>
</evidence>
<keyword evidence="2" id="KW-0812">Transmembrane</keyword>
<gene>
    <name evidence="3" type="ORF">P7K49_010678</name>
</gene>
<evidence type="ECO:0000256" key="2">
    <source>
        <dbReference type="SAM" id="Phobius"/>
    </source>
</evidence>
<dbReference type="EMBL" id="JASSZA010000005">
    <property type="protein sequence ID" value="KAK2110932.1"/>
    <property type="molecule type" value="Genomic_DNA"/>
</dbReference>